<organism evidence="3 4">
    <name type="scientific">Caldalkalibacillus horti</name>
    <dbReference type="NCBI Taxonomy" id="77523"/>
    <lineage>
        <taxon>Bacteria</taxon>
        <taxon>Bacillati</taxon>
        <taxon>Bacillota</taxon>
        <taxon>Bacilli</taxon>
        <taxon>Bacillales</taxon>
        <taxon>Bacillaceae</taxon>
        <taxon>Caldalkalibacillus</taxon>
    </lineage>
</organism>
<dbReference type="PROSITE" id="PS51704">
    <property type="entry name" value="GP_PDE"/>
    <property type="match status" value="1"/>
</dbReference>
<keyword evidence="1" id="KW-1133">Transmembrane helix</keyword>
<dbReference type="CDD" id="cd08561">
    <property type="entry name" value="GDPD_cytoplasmic_ScUgpQ2_like"/>
    <property type="match status" value="1"/>
</dbReference>
<dbReference type="SUPFAM" id="SSF51695">
    <property type="entry name" value="PLC-like phosphodiesterases"/>
    <property type="match status" value="1"/>
</dbReference>
<dbReference type="InterPro" id="IPR030395">
    <property type="entry name" value="GP_PDE_dom"/>
</dbReference>
<keyword evidence="3" id="KW-0378">Hydrolase</keyword>
<dbReference type="EC" id="3.1.4.46" evidence="3"/>
<name>A0ABT9VXS8_9BACI</name>
<evidence type="ECO:0000256" key="1">
    <source>
        <dbReference type="SAM" id="Phobius"/>
    </source>
</evidence>
<gene>
    <name evidence="3" type="ORF">J2S11_001707</name>
</gene>
<keyword evidence="1" id="KW-0812">Transmembrane</keyword>
<dbReference type="Pfam" id="PF03009">
    <property type="entry name" value="GDPD"/>
    <property type="match status" value="1"/>
</dbReference>
<dbReference type="InterPro" id="IPR017946">
    <property type="entry name" value="PLC-like_Pdiesterase_TIM-brl"/>
</dbReference>
<keyword evidence="1" id="KW-0472">Membrane</keyword>
<dbReference type="Gene3D" id="3.20.20.190">
    <property type="entry name" value="Phosphatidylinositol (PI) phosphodiesterase"/>
    <property type="match status" value="1"/>
</dbReference>
<dbReference type="RefSeq" id="WP_307393374.1">
    <property type="nucleotide sequence ID" value="NZ_BAAADK010000032.1"/>
</dbReference>
<feature type="transmembrane region" description="Helical" evidence="1">
    <location>
        <begin position="21"/>
        <end position="44"/>
    </location>
</feature>
<accession>A0ABT9VXS8</accession>
<dbReference type="GO" id="GO:0008889">
    <property type="term" value="F:glycerophosphodiester phosphodiesterase activity"/>
    <property type="evidence" value="ECO:0007669"/>
    <property type="project" value="UniProtKB-EC"/>
</dbReference>
<protein>
    <submittedName>
        <fullName evidence="3">Glycerophosphoryl diester phosphodiesterase</fullName>
        <ecNumber evidence="3">3.1.4.46</ecNumber>
    </submittedName>
</protein>
<dbReference type="EMBL" id="JAUSTY010000006">
    <property type="protein sequence ID" value="MDQ0165806.1"/>
    <property type="molecule type" value="Genomic_DNA"/>
</dbReference>
<dbReference type="Proteomes" id="UP001235840">
    <property type="component" value="Unassembled WGS sequence"/>
</dbReference>
<feature type="domain" description="GP-PDE" evidence="2">
    <location>
        <begin position="59"/>
        <end position="314"/>
    </location>
</feature>
<evidence type="ECO:0000259" key="2">
    <source>
        <dbReference type="PROSITE" id="PS51704"/>
    </source>
</evidence>
<dbReference type="PANTHER" id="PTHR46211:SF14">
    <property type="entry name" value="GLYCEROPHOSPHODIESTER PHOSPHODIESTERASE"/>
    <property type="match status" value="1"/>
</dbReference>
<keyword evidence="4" id="KW-1185">Reference proteome</keyword>
<sequence length="318" mass="36246">MNKTVNPEHGIEKKPSKIRGRLLRGVVLLLLSFLVCYGIFALFIPKKDTMPFFEAKETPLVIAHQGGNMLAPSSTFAAFDKAVELGVDVLEYDLHITKDGQLVLIHDPTVDRTTNGQGRVEDLTLEEIQALDAGYTFTDLSGELSYRGQGLYIPTLEEMFQRYGQMLHNIEMKNTNSDEHYEEIYEKLWTLIQKYNMEDKVLIFSFDHQMIKDFQQLSEGRVAVSAGRAEIIKFVAFHKLLLSPFYRTEVQALQIPVESDGFNLADATLTKGAKRHHMQLHYWTINDEEAMRALLELGADGIITDRPDLLMEIIADYK</sequence>
<reference evidence="3 4" key="1">
    <citation type="submission" date="2023-07" db="EMBL/GenBank/DDBJ databases">
        <title>Genomic Encyclopedia of Type Strains, Phase IV (KMG-IV): sequencing the most valuable type-strain genomes for metagenomic binning, comparative biology and taxonomic classification.</title>
        <authorList>
            <person name="Goeker M."/>
        </authorList>
    </citation>
    <scope>NUCLEOTIDE SEQUENCE [LARGE SCALE GENOMIC DNA]</scope>
    <source>
        <strain evidence="3 4">DSM 12751</strain>
    </source>
</reference>
<dbReference type="PANTHER" id="PTHR46211">
    <property type="entry name" value="GLYCEROPHOSPHORYL DIESTER PHOSPHODIESTERASE"/>
    <property type="match status" value="1"/>
</dbReference>
<evidence type="ECO:0000313" key="4">
    <source>
        <dbReference type="Proteomes" id="UP001235840"/>
    </source>
</evidence>
<proteinExistence type="predicted"/>
<comment type="caution">
    <text evidence="3">The sequence shown here is derived from an EMBL/GenBank/DDBJ whole genome shotgun (WGS) entry which is preliminary data.</text>
</comment>
<evidence type="ECO:0000313" key="3">
    <source>
        <dbReference type="EMBL" id="MDQ0165806.1"/>
    </source>
</evidence>